<dbReference type="SUPFAM" id="SSF75615">
    <property type="entry name" value="Siroheme synthase middle domains-like"/>
    <property type="match status" value="1"/>
</dbReference>
<dbReference type="AlphaFoldDB" id="K6DG58"/>
<evidence type="ECO:0000256" key="6">
    <source>
        <dbReference type="ARBA" id="ARBA00047561"/>
    </source>
</evidence>
<dbReference type="InterPro" id="IPR042518">
    <property type="entry name" value="SirC_C"/>
</dbReference>
<organism evidence="8 9">
    <name type="scientific">Neobacillus bataviensis LMG 21833</name>
    <dbReference type="NCBI Taxonomy" id="1117379"/>
    <lineage>
        <taxon>Bacteria</taxon>
        <taxon>Bacillati</taxon>
        <taxon>Bacillota</taxon>
        <taxon>Bacilli</taxon>
        <taxon>Bacillales</taxon>
        <taxon>Bacillaceae</taxon>
        <taxon>Neobacillus</taxon>
    </lineage>
</organism>
<dbReference type="Gene3D" id="1.10.8.610">
    <property type="entry name" value="SirC, precorrin-2 dehydrogenase, C-terminal helical domain-like"/>
    <property type="match status" value="1"/>
</dbReference>
<keyword evidence="5" id="KW-0627">Porphyrin biosynthesis</keyword>
<evidence type="ECO:0000256" key="4">
    <source>
        <dbReference type="ARBA" id="ARBA00023027"/>
    </source>
</evidence>
<comment type="caution">
    <text evidence="8">The sequence shown here is derived from an EMBL/GenBank/DDBJ whole genome shotgun (WGS) entry which is preliminary data.</text>
</comment>
<dbReference type="NCBIfam" id="NF005222">
    <property type="entry name" value="PRK06718.1"/>
    <property type="match status" value="1"/>
</dbReference>
<evidence type="ECO:0000313" key="8">
    <source>
        <dbReference type="EMBL" id="EKN71547.1"/>
    </source>
</evidence>
<feature type="domain" description="Siroheme synthase central" evidence="7">
    <location>
        <begin position="119"/>
        <end position="144"/>
    </location>
</feature>
<proteinExistence type="predicted"/>
<dbReference type="Proteomes" id="UP000006316">
    <property type="component" value="Unassembled WGS sequence"/>
</dbReference>
<dbReference type="Pfam" id="PF22440">
    <property type="entry name" value="SirC_C"/>
    <property type="match status" value="1"/>
</dbReference>
<dbReference type="eggNOG" id="COG1648">
    <property type="taxonomic scope" value="Bacteria"/>
</dbReference>
<keyword evidence="9" id="KW-1185">Reference proteome</keyword>
<protein>
    <recommendedName>
        <fullName evidence="2">precorrin-2 dehydrogenase</fullName>
        <ecNumber evidence="2">1.3.1.76</ecNumber>
    </recommendedName>
</protein>
<dbReference type="NCBIfam" id="TIGR01470">
    <property type="entry name" value="cysG_Nterm"/>
    <property type="match status" value="1"/>
</dbReference>
<dbReference type="EMBL" id="AJLS01000005">
    <property type="protein sequence ID" value="EKN71547.1"/>
    <property type="molecule type" value="Genomic_DNA"/>
</dbReference>
<dbReference type="Gene3D" id="3.40.50.720">
    <property type="entry name" value="NAD(P)-binding Rossmann-like Domain"/>
    <property type="match status" value="1"/>
</dbReference>
<dbReference type="GO" id="GO:0019354">
    <property type="term" value="P:siroheme biosynthetic process"/>
    <property type="evidence" value="ECO:0007669"/>
    <property type="project" value="UniProtKB-UniPathway"/>
</dbReference>
<dbReference type="Pfam" id="PF13241">
    <property type="entry name" value="NAD_binding_7"/>
    <property type="match status" value="1"/>
</dbReference>
<dbReference type="GO" id="GO:0004325">
    <property type="term" value="F:ferrochelatase activity"/>
    <property type="evidence" value="ECO:0007669"/>
    <property type="project" value="InterPro"/>
</dbReference>
<dbReference type="InterPro" id="IPR036291">
    <property type="entry name" value="NAD(P)-bd_dom_sf"/>
</dbReference>
<evidence type="ECO:0000256" key="1">
    <source>
        <dbReference type="ARBA" id="ARBA00005010"/>
    </source>
</evidence>
<dbReference type="PANTHER" id="PTHR35330">
    <property type="entry name" value="SIROHEME BIOSYNTHESIS PROTEIN MET8"/>
    <property type="match status" value="1"/>
</dbReference>
<dbReference type="UniPathway" id="UPA00262">
    <property type="reaction ID" value="UER00222"/>
</dbReference>
<comment type="pathway">
    <text evidence="1">Porphyrin-containing compound metabolism; siroheme biosynthesis; sirohydrochlorin from precorrin-2: step 1/1.</text>
</comment>
<dbReference type="OrthoDB" id="9773765at2"/>
<comment type="catalytic activity">
    <reaction evidence="6">
        <text>precorrin-2 + NAD(+) = sirohydrochlorin + NADH + 2 H(+)</text>
        <dbReference type="Rhea" id="RHEA:15613"/>
        <dbReference type="ChEBI" id="CHEBI:15378"/>
        <dbReference type="ChEBI" id="CHEBI:57540"/>
        <dbReference type="ChEBI" id="CHEBI:57945"/>
        <dbReference type="ChEBI" id="CHEBI:58351"/>
        <dbReference type="ChEBI" id="CHEBI:58827"/>
        <dbReference type="EC" id="1.3.1.76"/>
    </reaction>
</comment>
<evidence type="ECO:0000259" key="7">
    <source>
        <dbReference type="Pfam" id="PF14824"/>
    </source>
</evidence>
<dbReference type="Pfam" id="PF14824">
    <property type="entry name" value="Sirohm_synth_M"/>
    <property type="match status" value="1"/>
</dbReference>
<dbReference type="SUPFAM" id="SSF51735">
    <property type="entry name" value="NAD(P)-binding Rossmann-fold domains"/>
    <property type="match status" value="1"/>
</dbReference>
<dbReference type="STRING" id="1117379.BABA_00895"/>
<evidence type="ECO:0000313" key="9">
    <source>
        <dbReference type="Proteomes" id="UP000006316"/>
    </source>
</evidence>
<sequence>MSSNYPIMLRLEGKKVVVIGGGKVAERKVSGLLVSGAKVVVISPEATEELQRLSKSGKMEWMQQSFCVDDLKGAFMVFAATNDKTVNQLIKDSTEPHQLVMMVDDPDGSDFHLPSVVQRGHLSIAVSTGGASPTLAKKIRAQLELGFDEKYEDYLEFLFEKRKWIISEVADPALKRKLLTAIVSDEFLHSHDRERDFQLLYKELIF</sequence>
<dbReference type="EC" id="1.3.1.76" evidence="2"/>
<dbReference type="PATRIC" id="fig|1117379.3.peg.186"/>
<keyword evidence="3" id="KW-0560">Oxidoreductase</keyword>
<evidence type="ECO:0000256" key="5">
    <source>
        <dbReference type="ARBA" id="ARBA00023244"/>
    </source>
</evidence>
<evidence type="ECO:0000256" key="3">
    <source>
        <dbReference type="ARBA" id="ARBA00023002"/>
    </source>
</evidence>
<keyword evidence="4" id="KW-0520">NAD</keyword>
<dbReference type="InterPro" id="IPR006367">
    <property type="entry name" value="Sirohaem_synthase_N"/>
</dbReference>
<reference evidence="8 9" key="1">
    <citation type="journal article" date="2012" name="Front. Microbiol.">
        <title>Redundancy and modularity in membrane-associated dissimilatory nitrate reduction in Bacillus.</title>
        <authorList>
            <person name="Heylen K."/>
            <person name="Keltjens J."/>
        </authorList>
    </citation>
    <scope>NUCLEOTIDE SEQUENCE [LARGE SCALE GENOMIC DNA]</scope>
    <source>
        <strain evidence="9">LMG 21833T</strain>
    </source>
</reference>
<name>K6DG58_9BACI</name>
<dbReference type="GO" id="GO:0043115">
    <property type="term" value="F:precorrin-2 dehydrogenase activity"/>
    <property type="evidence" value="ECO:0007669"/>
    <property type="project" value="UniProtKB-EC"/>
</dbReference>
<gene>
    <name evidence="8" type="ORF">BABA_00895</name>
</gene>
<dbReference type="PANTHER" id="PTHR35330:SF1">
    <property type="entry name" value="SIROHEME BIOSYNTHESIS PROTEIN MET8"/>
    <property type="match status" value="1"/>
</dbReference>
<accession>K6DG58</accession>
<evidence type="ECO:0000256" key="2">
    <source>
        <dbReference type="ARBA" id="ARBA00012400"/>
    </source>
</evidence>
<dbReference type="RefSeq" id="WP_007083222.1">
    <property type="nucleotide sequence ID" value="NZ_AJLS01000005.1"/>
</dbReference>
<dbReference type="InterPro" id="IPR028161">
    <property type="entry name" value="Met8-like"/>
</dbReference>
<dbReference type="InterPro" id="IPR028281">
    <property type="entry name" value="Sirohaem_synthase_central"/>
</dbReference>